<dbReference type="InterPro" id="IPR003140">
    <property type="entry name" value="PLipase/COase/thioEstase"/>
</dbReference>
<evidence type="ECO:0000256" key="1">
    <source>
        <dbReference type="ARBA" id="ARBA00006499"/>
    </source>
</evidence>
<dbReference type="Gene3D" id="3.40.50.1820">
    <property type="entry name" value="alpha/beta hydrolase"/>
    <property type="match status" value="1"/>
</dbReference>
<keyword evidence="5" id="KW-1185">Reference proteome</keyword>
<evidence type="ECO:0000259" key="3">
    <source>
        <dbReference type="Pfam" id="PF02230"/>
    </source>
</evidence>
<sequence>MTRVAEAGAPLNRARAAVLMLHGRGGDADGMLSLAEALAQSDVAWLAPEAVGRSWYPYSFLAPLADNEPHLSAALGTLTSLLERLAKEGVPPARVALLGFSQGACLALEYAARHAQRYAAVIGLSGGLIGPEGTSRAYAGSLQDSPVFLGCSDIDAHIPLARVRETTRVLTALGGAVEERIYPGMGHGINEDEVRQLRALLSRIAAPEARA</sequence>
<dbReference type="EMBL" id="JAAVTX010000011">
    <property type="protein sequence ID" value="NKE48589.1"/>
    <property type="molecule type" value="Genomic_DNA"/>
</dbReference>
<comment type="similarity">
    <text evidence="1">Belongs to the AB hydrolase superfamily. AB hydrolase 2 family.</text>
</comment>
<reference evidence="4 5" key="1">
    <citation type="submission" date="2020-03" db="EMBL/GenBank/DDBJ databases">
        <title>Roseomonas selenitidurans sp. nov. isolated from soil.</title>
        <authorList>
            <person name="Liu H."/>
        </authorList>
    </citation>
    <scope>NUCLEOTIDE SEQUENCE [LARGE SCALE GENOMIC DNA]</scope>
    <source>
        <strain evidence="4 5">JCM 15073</strain>
    </source>
</reference>
<proteinExistence type="inferred from homology"/>
<accession>A0ABX1F8N4</accession>
<dbReference type="InterPro" id="IPR029058">
    <property type="entry name" value="AB_hydrolase_fold"/>
</dbReference>
<comment type="caution">
    <text evidence="4">The sequence shown here is derived from an EMBL/GenBank/DDBJ whole genome shotgun (WGS) entry which is preliminary data.</text>
</comment>
<protein>
    <submittedName>
        <fullName evidence="4">Phospholipase</fullName>
    </submittedName>
</protein>
<dbReference type="Proteomes" id="UP000765160">
    <property type="component" value="Unassembled WGS sequence"/>
</dbReference>
<gene>
    <name evidence="4" type="ORF">HB662_27725</name>
</gene>
<dbReference type="InterPro" id="IPR050565">
    <property type="entry name" value="LYPA1-2/EST-like"/>
</dbReference>
<feature type="domain" description="Phospholipase/carboxylesterase/thioesterase" evidence="3">
    <location>
        <begin position="10"/>
        <end position="201"/>
    </location>
</feature>
<evidence type="ECO:0000313" key="4">
    <source>
        <dbReference type="EMBL" id="NKE48589.1"/>
    </source>
</evidence>
<organism evidence="4 5">
    <name type="scientific">Falsiroseomonas frigidaquae</name>
    <dbReference type="NCBI Taxonomy" id="487318"/>
    <lineage>
        <taxon>Bacteria</taxon>
        <taxon>Pseudomonadati</taxon>
        <taxon>Pseudomonadota</taxon>
        <taxon>Alphaproteobacteria</taxon>
        <taxon>Acetobacterales</taxon>
        <taxon>Roseomonadaceae</taxon>
        <taxon>Falsiroseomonas</taxon>
    </lineage>
</organism>
<dbReference type="RefSeq" id="WP_168055138.1">
    <property type="nucleotide sequence ID" value="NZ_JAATJR010000011.1"/>
</dbReference>
<name>A0ABX1F8N4_9PROT</name>
<keyword evidence="2" id="KW-0378">Hydrolase</keyword>
<dbReference type="SUPFAM" id="SSF53474">
    <property type="entry name" value="alpha/beta-Hydrolases"/>
    <property type="match status" value="1"/>
</dbReference>
<evidence type="ECO:0000256" key="2">
    <source>
        <dbReference type="ARBA" id="ARBA00022801"/>
    </source>
</evidence>
<dbReference type="Pfam" id="PF02230">
    <property type="entry name" value="Abhydrolase_2"/>
    <property type="match status" value="1"/>
</dbReference>
<evidence type="ECO:0000313" key="5">
    <source>
        <dbReference type="Proteomes" id="UP000765160"/>
    </source>
</evidence>
<dbReference type="PANTHER" id="PTHR10655">
    <property type="entry name" value="LYSOPHOSPHOLIPASE-RELATED"/>
    <property type="match status" value="1"/>
</dbReference>
<dbReference type="PANTHER" id="PTHR10655:SF17">
    <property type="entry name" value="LYSOPHOSPHOLIPASE-LIKE PROTEIN 1"/>
    <property type="match status" value="1"/>
</dbReference>